<organism evidence="2 3">
    <name type="scientific">Ammonifex degensii (strain DSM 10501 / KC4)</name>
    <dbReference type="NCBI Taxonomy" id="429009"/>
    <lineage>
        <taxon>Bacteria</taxon>
        <taxon>Bacillati</taxon>
        <taxon>Bacillota</taxon>
        <taxon>Clostridia</taxon>
        <taxon>Thermoanaerobacterales</taxon>
        <taxon>Thermoanaerobacteraceae</taxon>
        <taxon>Ammonifex</taxon>
    </lineage>
</organism>
<keyword evidence="3" id="KW-1185">Reference proteome</keyword>
<dbReference type="AlphaFoldDB" id="C9RD44"/>
<evidence type="ECO:0000313" key="3">
    <source>
        <dbReference type="Proteomes" id="UP000002620"/>
    </source>
</evidence>
<reference evidence="2 3" key="1">
    <citation type="submission" date="2009-10" db="EMBL/GenBank/DDBJ databases">
        <title>Complete sequence of chromosome of Ammonifex degensii KC4.</title>
        <authorList>
            <consortium name="US DOE Joint Genome Institute"/>
            <person name="Kerfeld C."/>
            <person name="Goodner B."/>
            <person name="Huber H."/>
            <person name="Stetter K."/>
            <person name="Lucas S."/>
            <person name="Copeland A."/>
            <person name="Lapidus A."/>
            <person name="Glavina del Rio T."/>
            <person name="Dalin E."/>
            <person name="Tice H."/>
            <person name="Bruce D."/>
            <person name="Goodwin L."/>
            <person name="Pitluck S."/>
            <person name="Saunders E."/>
            <person name="Brettin T."/>
            <person name="Detter J.C."/>
            <person name="Han C."/>
            <person name="Larimer F."/>
            <person name="Land M."/>
            <person name="Hauser L."/>
            <person name="Kyrpides N."/>
            <person name="Ovchinnikova G."/>
            <person name="Richardson P."/>
        </authorList>
    </citation>
    <scope>NUCLEOTIDE SEQUENCE [LARGE SCALE GENOMIC DNA]</scope>
    <source>
        <strain evidence="3">DSM 10501 / KC4</strain>
    </source>
</reference>
<evidence type="ECO:0000313" key="2">
    <source>
        <dbReference type="EMBL" id="ACX52171.1"/>
    </source>
</evidence>
<dbReference type="OrthoDB" id="5447051at2"/>
<dbReference type="KEGG" id="adg:Adeg_1038"/>
<dbReference type="STRING" id="429009.Adeg_1038"/>
<name>C9RD44_AMMDK</name>
<sequence length="298" mass="31464">MWWKSERGTVAVLVAAALTFLLGLAALVVDGGGLLLARERLVNAVDAAALAGVQFLPGDPSGAVQTALDYARLNGADPAQVTAEVEPDGRTLAVRADRSVPFFLARVLGLEKGEVKAQAKARVGAPEAVFGVVPLGIPDQSLVFGKLYVLKVGGGAGQQGNFGALALGGHGANVYEKNLAYGYQGWLKIGDVVETEPGNMSGPTVYGIEARIRGHENCTWDRHDPGCPRLVVVPVYRSVALKGRDEVEIVGFAAFFIEGVAGRGNECYVTGYFLEHLTQAARGMDGRDYGLRTAKLIE</sequence>
<accession>C9RD44</accession>
<feature type="domain" description="Putative Flp pilus-assembly TadG-like N-terminal" evidence="1">
    <location>
        <begin position="8"/>
        <end position="54"/>
    </location>
</feature>
<evidence type="ECO:0000259" key="1">
    <source>
        <dbReference type="Pfam" id="PF13400"/>
    </source>
</evidence>
<dbReference type="Proteomes" id="UP000002620">
    <property type="component" value="Chromosome"/>
</dbReference>
<dbReference type="InterPro" id="IPR028087">
    <property type="entry name" value="Tad_N"/>
</dbReference>
<dbReference type="Pfam" id="PF13400">
    <property type="entry name" value="Tad"/>
    <property type="match status" value="1"/>
</dbReference>
<proteinExistence type="predicted"/>
<protein>
    <recommendedName>
        <fullName evidence="1">Putative Flp pilus-assembly TadG-like N-terminal domain-containing protein</fullName>
    </recommendedName>
</protein>
<dbReference type="eggNOG" id="COG4655">
    <property type="taxonomic scope" value="Bacteria"/>
</dbReference>
<dbReference type="HOGENOM" id="CLU_068230_0_0_9"/>
<dbReference type="RefSeq" id="WP_015739048.1">
    <property type="nucleotide sequence ID" value="NC_013385.1"/>
</dbReference>
<gene>
    <name evidence="2" type="ordered locus">Adeg_1038</name>
</gene>
<dbReference type="EMBL" id="CP001785">
    <property type="protein sequence ID" value="ACX52171.1"/>
    <property type="molecule type" value="Genomic_DNA"/>
</dbReference>